<proteinExistence type="predicted"/>
<dbReference type="GO" id="GO:0005524">
    <property type="term" value="F:ATP binding"/>
    <property type="evidence" value="ECO:0007669"/>
    <property type="project" value="UniProtKB-KW"/>
</dbReference>
<dbReference type="InterPro" id="IPR027417">
    <property type="entry name" value="P-loop_NTPase"/>
</dbReference>
<reference evidence="4" key="1">
    <citation type="submission" date="2018-05" db="EMBL/GenBank/DDBJ databases">
        <authorList>
            <person name="Lanie J.A."/>
            <person name="Ng W.-L."/>
            <person name="Kazmierczak K.M."/>
            <person name="Andrzejewski T.M."/>
            <person name="Davidsen T.M."/>
            <person name="Wayne K.J."/>
            <person name="Tettelin H."/>
            <person name="Glass J.I."/>
            <person name="Rusch D."/>
            <person name="Podicherti R."/>
            <person name="Tsui H.-C.T."/>
            <person name="Winkler M.E."/>
        </authorList>
    </citation>
    <scope>NUCLEOTIDE SEQUENCE</scope>
</reference>
<dbReference type="Pfam" id="PF08423">
    <property type="entry name" value="Rad51"/>
    <property type="match status" value="1"/>
</dbReference>
<gene>
    <name evidence="4" type="ORF">METZ01_LOCUS80347</name>
</gene>
<keyword evidence="1" id="KW-0547">Nucleotide-binding</keyword>
<evidence type="ECO:0000259" key="3">
    <source>
        <dbReference type="PROSITE" id="PS50162"/>
    </source>
</evidence>
<evidence type="ECO:0000313" key="4">
    <source>
        <dbReference type="EMBL" id="SVA27493.1"/>
    </source>
</evidence>
<feature type="domain" description="RecA family profile 1" evidence="3">
    <location>
        <begin position="1"/>
        <end position="161"/>
    </location>
</feature>
<evidence type="ECO:0000256" key="2">
    <source>
        <dbReference type="ARBA" id="ARBA00022840"/>
    </source>
</evidence>
<evidence type="ECO:0000256" key="1">
    <source>
        <dbReference type="ARBA" id="ARBA00022741"/>
    </source>
</evidence>
<name>A0A381UL39_9ZZZZ</name>
<dbReference type="InterPro" id="IPR020588">
    <property type="entry name" value="RecA_ATP-bd"/>
</dbReference>
<dbReference type="GO" id="GO:0006281">
    <property type="term" value="P:DNA repair"/>
    <property type="evidence" value="ECO:0007669"/>
    <property type="project" value="InterPro"/>
</dbReference>
<sequence length="222" mass="25078">MNNMISTGLKKLDQLLGGGIKEGLITDVYGSNATGKTQLALQISLNVLKNGGQVLFQDTTNEFRPERLVEMMRKQEISSALLEKIKVGLITNTTQQIQYLSKISIKNFSLIIIDNVTDLFSFEYSKKEHALEKHIFFMKYMHDLSNIAINTKIPIIVTNTVGKINDLENENLEKSISMFTHIKIRLSKNNNECVCQVISPFENKKFSYIITPSGLQNTSQSI</sequence>
<dbReference type="GO" id="GO:0003677">
    <property type="term" value="F:DNA binding"/>
    <property type="evidence" value="ECO:0007669"/>
    <property type="project" value="InterPro"/>
</dbReference>
<protein>
    <recommendedName>
        <fullName evidence="3">RecA family profile 1 domain-containing protein</fullName>
    </recommendedName>
</protein>
<dbReference type="AlphaFoldDB" id="A0A381UL39"/>
<keyword evidence="2" id="KW-0067">ATP-binding</keyword>
<dbReference type="InterPro" id="IPR013632">
    <property type="entry name" value="Rad51_C"/>
</dbReference>
<dbReference type="GO" id="GO:0140664">
    <property type="term" value="F:ATP-dependent DNA damage sensor activity"/>
    <property type="evidence" value="ECO:0007669"/>
    <property type="project" value="InterPro"/>
</dbReference>
<dbReference type="PROSITE" id="PS50162">
    <property type="entry name" value="RECA_2"/>
    <property type="match status" value="1"/>
</dbReference>
<organism evidence="4">
    <name type="scientific">marine metagenome</name>
    <dbReference type="NCBI Taxonomy" id="408172"/>
    <lineage>
        <taxon>unclassified sequences</taxon>
        <taxon>metagenomes</taxon>
        <taxon>ecological metagenomes</taxon>
    </lineage>
</organism>
<dbReference type="Gene3D" id="3.40.50.300">
    <property type="entry name" value="P-loop containing nucleotide triphosphate hydrolases"/>
    <property type="match status" value="1"/>
</dbReference>
<dbReference type="PANTHER" id="PTHR22942:SF30">
    <property type="entry name" value="MEIOTIC RECOMBINATION PROTEIN DMC1_LIM15 HOMOLOG"/>
    <property type="match status" value="1"/>
</dbReference>
<accession>A0A381UL39</accession>
<dbReference type="SUPFAM" id="SSF52540">
    <property type="entry name" value="P-loop containing nucleoside triphosphate hydrolases"/>
    <property type="match status" value="1"/>
</dbReference>
<dbReference type="PANTHER" id="PTHR22942">
    <property type="entry name" value="RECA/RAD51/RADA DNA STRAND-PAIRING FAMILY MEMBER"/>
    <property type="match status" value="1"/>
</dbReference>
<dbReference type="EMBL" id="UINC01006431">
    <property type="protein sequence ID" value="SVA27493.1"/>
    <property type="molecule type" value="Genomic_DNA"/>
</dbReference>